<protein>
    <submittedName>
        <fullName evidence="5">Glycoside hydrolase family 3 C-terminal domain-containing protein</fullName>
    </submittedName>
</protein>
<dbReference type="InterPro" id="IPR017853">
    <property type="entry name" value="GH"/>
</dbReference>
<feature type="domain" description="Fibronectin type III-like" evidence="4">
    <location>
        <begin position="659"/>
        <end position="732"/>
    </location>
</feature>
<dbReference type="Gene3D" id="3.20.20.300">
    <property type="entry name" value="Glycoside hydrolase, family 3, N-terminal domain"/>
    <property type="match status" value="1"/>
</dbReference>
<comment type="similarity">
    <text evidence="1">Belongs to the glycosyl hydrolase 3 family.</text>
</comment>
<dbReference type="InterPro" id="IPR036962">
    <property type="entry name" value="Glyco_hydro_3_N_sf"/>
</dbReference>
<reference evidence="6" key="1">
    <citation type="journal article" date="2019" name="Int. J. Syst. Evol. Microbiol.">
        <title>The Global Catalogue of Microorganisms (GCM) 10K type strain sequencing project: providing services to taxonomists for standard genome sequencing and annotation.</title>
        <authorList>
            <consortium name="The Broad Institute Genomics Platform"/>
            <consortium name="The Broad Institute Genome Sequencing Center for Infectious Disease"/>
            <person name="Wu L."/>
            <person name="Ma J."/>
        </authorList>
    </citation>
    <scope>NUCLEOTIDE SEQUENCE [LARGE SCALE GENOMIC DNA]</scope>
    <source>
        <strain evidence="6">JCM 3106</strain>
    </source>
</reference>
<dbReference type="Proteomes" id="UP001499930">
    <property type="component" value="Unassembled WGS sequence"/>
</dbReference>
<evidence type="ECO:0000256" key="1">
    <source>
        <dbReference type="ARBA" id="ARBA00005336"/>
    </source>
</evidence>
<dbReference type="GO" id="GO:0016787">
    <property type="term" value="F:hydrolase activity"/>
    <property type="evidence" value="ECO:0007669"/>
    <property type="project" value="UniProtKB-KW"/>
</dbReference>
<evidence type="ECO:0000259" key="4">
    <source>
        <dbReference type="SMART" id="SM01217"/>
    </source>
</evidence>
<dbReference type="InterPro" id="IPR013783">
    <property type="entry name" value="Ig-like_fold"/>
</dbReference>
<evidence type="ECO:0000313" key="6">
    <source>
        <dbReference type="Proteomes" id="UP001499930"/>
    </source>
</evidence>
<dbReference type="PRINTS" id="PR00133">
    <property type="entry name" value="GLHYDRLASE3"/>
</dbReference>
<proteinExistence type="inferred from homology"/>
<dbReference type="PANTHER" id="PTHR42715:SF10">
    <property type="entry name" value="BETA-GLUCOSIDASE"/>
    <property type="match status" value="1"/>
</dbReference>
<dbReference type="RefSeq" id="WP_344899267.1">
    <property type="nucleotide sequence ID" value="NZ_BAAAWD010000014.1"/>
</dbReference>
<dbReference type="PANTHER" id="PTHR42715">
    <property type="entry name" value="BETA-GLUCOSIDASE"/>
    <property type="match status" value="1"/>
</dbReference>
<keyword evidence="3" id="KW-0732">Signal</keyword>
<evidence type="ECO:0000256" key="3">
    <source>
        <dbReference type="SAM" id="SignalP"/>
    </source>
</evidence>
<dbReference type="Pfam" id="PF00933">
    <property type="entry name" value="Glyco_hydro_3"/>
    <property type="match status" value="1"/>
</dbReference>
<accession>A0ABP6KR58</accession>
<name>A0ABP6KR58_9ACTN</name>
<gene>
    <name evidence="5" type="ORF">GCM10017559_49120</name>
</gene>
<dbReference type="InterPro" id="IPR050288">
    <property type="entry name" value="Cellulose_deg_GH3"/>
</dbReference>
<keyword evidence="6" id="KW-1185">Reference proteome</keyword>
<dbReference type="Gene3D" id="2.60.40.10">
    <property type="entry name" value="Immunoglobulins"/>
    <property type="match status" value="1"/>
</dbReference>
<dbReference type="SMART" id="SM01217">
    <property type="entry name" value="Fn3_like"/>
    <property type="match status" value="1"/>
</dbReference>
<keyword evidence="2 5" id="KW-0378">Hydrolase</keyword>
<evidence type="ECO:0000313" key="5">
    <source>
        <dbReference type="EMBL" id="GAA3019158.1"/>
    </source>
</evidence>
<dbReference type="InterPro" id="IPR002772">
    <property type="entry name" value="Glyco_hydro_3_C"/>
</dbReference>
<dbReference type="Gene3D" id="3.40.50.1700">
    <property type="entry name" value="Glycoside hydrolase family 3 C-terminal domain"/>
    <property type="match status" value="1"/>
</dbReference>
<organism evidence="5 6">
    <name type="scientific">Streptosporangium longisporum</name>
    <dbReference type="NCBI Taxonomy" id="46187"/>
    <lineage>
        <taxon>Bacteria</taxon>
        <taxon>Bacillati</taxon>
        <taxon>Actinomycetota</taxon>
        <taxon>Actinomycetes</taxon>
        <taxon>Streptosporangiales</taxon>
        <taxon>Streptosporangiaceae</taxon>
        <taxon>Streptosporangium</taxon>
    </lineage>
</organism>
<sequence length="744" mass="78612">MHHRTRRARRLALALCLVVPATALHVTTAANATAAPCAWMDTTASADTRARTLLDASTLEQKMRWLVEQPAAEPQRTQFPDGVVYPAQVACAPALTYTDGPFGIRGDTGVTAFPAPIAQAATWNTALNTAKGRAVADEAFRKRRNVFLGPSIASGRTPLNGRTSEYLGEDPLLSGDLAAAEIQGIQKGNPQAPVLSVLKHFVGNEQETDRTLSSSNIDERTLRQIYELPFEIAVRKGAPGGVMCAYNQVNGVYSCENPTLLTDRLRGTIGFGGFVVSDFWAVTSTAPSLRAGLDQELNKPAYWTPEKLKAALAAGQITTAQIDTAAFRVVRALISAGLFDRPLPATAAANVSSAANQAVARQVAEEGSVLLKNEAAVLPITGQRRTIAVIGPTASRTPTNGVSASTVCSATWLMPPGGTYVDCPTPVAPLDAITARAARDGGRVVFDDGSDPARAARVAASADVAVVFGYYTEGEFADLPDISLDGGGDALVSAVATANPRTVAVLETGGPVLMPWLGKVKAVLQAWYPGVQQGNAIASLLWGDVNPSGKLPQTFPASLSDLPTAGSARQYPGVLPGGGTTRPEGDQSIRQVDHTEGLKVGYRWYDSRNITPLFPFGHGLSYTTFSYSTLTVTPPQTDGRQPVKVRFLVTNTGQRTGTEVAQVYLGLPAQAGEPPKRLAGWARVTLAPNASRMVEVTVDPAAPNRPLSYWDAAADRWATPSGRYGVQVGTSSRNISLNGTFRVS</sequence>
<dbReference type="EMBL" id="BAAAWD010000014">
    <property type="protein sequence ID" value="GAA3019158.1"/>
    <property type="molecule type" value="Genomic_DNA"/>
</dbReference>
<dbReference type="Pfam" id="PF14310">
    <property type="entry name" value="Fn3-like"/>
    <property type="match status" value="1"/>
</dbReference>
<feature type="chain" id="PRO_5046335442" evidence="3">
    <location>
        <begin position="33"/>
        <end position="744"/>
    </location>
</feature>
<feature type="signal peptide" evidence="3">
    <location>
        <begin position="1"/>
        <end position="32"/>
    </location>
</feature>
<evidence type="ECO:0000256" key="2">
    <source>
        <dbReference type="ARBA" id="ARBA00022801"/>
    </source>
</evidence>
<comment type="caution">
    <text evidence="5">The sequence shown here is derived from an EMBL/GenBank/DDBJ whole genome shotgun (WGS) entry which is preliminary data.</text>
</comment>
<dbReference type="InterPro" id="IPR036881">
    <property type="entry name" value="Glyco_hydro_3_C_sf"/>
</dbReference>
<dbReference type="InterPro" id="IPR001764">
    <property type="entry name" value="Glyco_hydro_3_N"/>
</dbReference>
<dbReference type="SUPFAM" id="SSF52279">
    <property type="entry name" value="Beta-D-glucan exohydrolase, C-terminal domain"/>
    <property type="match status" value="1"/>
</dbReference>
<dbReference type="SUPFAM" id="SSF51445">
    <property type="entry name" value="(Trans)glycosidases"/>
    <property type="match status" value="1"/>
</dbReference>
<dbReference type="InterPro" id="IPR026891">
    <property type="entry name" value="Fn3-like"/>
</dbReference>
<dbReference type="Pfam" id="PF01915">
    <property type="entry name" value="Glyco_hydro_3_C"/>
    <property type="match status" value="1"/>
</dbReference>